<dbReference type="EnsemblMetazoa" id="XM_014403770.2">
    <property type="protein sequence ID" value="XP_014259256.1"/>
    <property type="gene ID" value="LOC106672387"/>
</dbReference>
<dbReference type="EnsemblMetazoa" id="XM_024228174.1">
    <property type="protein sequence ID" value="XP_024083942.1"/>
    <property type="gene ID" value="LOC106672387"/>
</dbReference>
<dbReference type="KEGG" id="clec:106672387"/>
<dbReference type="RefSeq" id="XP_024083942.1">
    <property type="nucleotide sequence ID" value="XM_024228174.1"/>
</dbReference>
<evidence type="ECO:0000313" key="3">
    <source>
        <dbReference type="Proteomes" id="UP000494040"/>
    </source>
</evidence>
<dbReference type="CTD" id="20914"/>
<name>A0A8I6SED6_CIMLE</name>
<dbReference type="Pfam" id="PF05210">
    <property type="entry name" value="Sprouty"/>
    <property type="match status" value="1"/>
</dbReference>
<dbReference type="GO" id="GO:0005829">
    <property type="term" value="C:cytosol"/>
    <property type="evidence" value="ECO:0007669"/>
    <property type="project" value="TreeGrafter"/>
</dbReference>
<comment type="similarity">
    <text evidence="1">Belongs to the sprouty family.</text>
</comment>
<dbReference type="GO" id="GO:0048513">
    <property type="term" value="P:animal organ development"/>
    <property type="evidence" value="ECO:0007669"/>
    <property type="project" value="TreeGrafter"/>
</dbReference>
<sequence length="211" mass="23253">MAKSGVSLTAPRPIGQRAANEYIETPLPRLHQPHPTQRLRQQHLPLQEEGGEGRHSRHHLPDNNNKKDVLVPVHRTQPSKPAPPLLQQDNSIICSECGRCRCESCRNPAEPPSAWLCRDLCYCSPESCVDYASCLCCVKGIMYHCSTEGQAYSRDPCSCSSAGWLPRWACLGFTALFFPCLCCYCPLKACSDSCTSAYVACSRRGCSCDAA</sequence>
<reference evidence="2" key="1">
    <citation type="submission" date="2022-01" db="UniProtKB">
        <authorList>
            <consortium name="EnsemblMetazoa"/>
        </authorList>
    </citation>
    <scope>IDENTIFICATION</scope>
</reference>
<dbReference type="GO" id="GO:0046580">
    <property type="term" value="P:negative regulation of Ras protein signal transduction"/>
    <property type="evidence" value="ECO:0007669"/>
    <property type="project" value="TreeGrafter"/>
</dbReference>
<dbReference type="Proteomes" id="UP000494040">
    <property type="component" value="Unassembled WGS sequence"/>
</dbReference>
<evidence type="ECO:0000256" key="1">
    <source>
        <dbReference type="ARBA" id="ARBA00010964"/>
    </source>
</evidence>
<evidence type="ECO:0000313" key="2">
    <source>
        <dbReference type="EnsemblMetazoa" id="XP_014259257.1"/>
    </source>
</evidence>
<dbReference type="GO" id="GO:0016020">
    <property type="term" value="C:membrane"/>
    <property type="evidence" value="ECO:0007669"/>
    <property type="project" value="InterPro"/>
</dbReference>
<dbReference type="InterPro" id="IPR051192">
    <property type="entry name" value="Sprouty_domain"/>
</dbReference>
<accession>A0A8I6SED6</accession>
<proteinExistence type="inferred from homology"/>
<dbReference type="OrthoDB" id="10038884at2759"/>
<keyword evidence="3" id="KW-1185">Reference proteome</keyword>
<dbReference type="GeneID" id="106672387"/>
<dbReference type="InterPro" id="IPR007875">
    <property type="entry name" value="Sprouty"/>
</dbReference>
<protein>
    <recommendedName>
        <fullName evidence="4">Sprouty</fullName>
    </recommendedName>
</protein>
<dbReference type="GO" id="GO:0040037">
    <property type="term" value="P:negative regulation of fibroblast growth factor receptor signaling pathway"/>
    <property type="evidence" value="ECO:0007669"/>
    <property type="project" value="TreeGrafter"/>
</dbReference>
<evidence type="ECO:0008006" key="4">
    <source>
        <dbReference type="Google" id="ProtNLM"/>
    </source>
</evidence>
<organism evidence="2 3">
    <name type="scientific">Cimex lectularius</name>
    <name type="common">Bed bug</name>
    <name type="synonym">Acanthia lectularia</name>
    <dbReference type="NCBI Taxonomy" id="79782"/>
    <lineage>
        <taxon>Eukaryota</taxon>
        <taxon>Metazoa</taxon>
        <taxon>Ecdysozoa</taxon>
        <taxon>Arthropoda</taxon>
        <taxon>Hexapoda</taxon>
        <taxon>Insecta</taxon>
        <taxon>Pterygota</taxon>
        <taxon>Neoptera</taxon>
        <taxon>Paraneoptera</taxon>
        <taxon>Hemiptera</taxon>
        <taxon>Heteroptera</taxon>
        <taxon>Panheteroptera</taxon>
        <taxon>Cimicomorpha</taxon>
        <taxon>Cimicidae</taxon>
        <taxon>Cimex</taxon>
    </lineage>
</organism>
<dbReference type="AlphaFoldDB" id="A0A8I6SED6"/>
<dbReference type="PANTHER" id="PTHR12365:SF7">
    <property type="entry name" value="PROTEIN SPROUTY"/>
    <property type="match status" value="1"/>
</dbReference>
<dbReference type="PROSITE" id="PS51227">
    <property type="entry name" value="SPR"/>
    <property type="match status" value="1"/>
</dbReference>
<dbReference type="RefSeq" id="XP_014259256.1">
    <property type="nucleotide sequence ID" value="XM_014403770.2"/>
</dbReference>
<dbReference type="EnsemblMetazoa" id="XM_014403771.2">
    <property type="protein sequence ID" value="XP_014259257.1"/>
    <property type="gene ID" value="LOC106672387"/>
</dbReference>
<dbReference type="PANTHER" id="PTHR12365">
    <property type="entry name" value="SPROUTY"/>
    <property type="match status" value="1"/>
</dbReference>
<dbReference type="RefSeq" id="XP_014259257.1">
    <property type="nucleotide sequence ID" value="XM_014403771.2"/>
</dbReference>